<feature type="repeat" description="TPR" evidence="1">
    <location>
        <begin position="74"/>
        <end position="107"/>
    </location>
</feature>
<feature type="repeat" description="TPR" evidence="1">
    <location>
        <begin position="40"/>
        <end position="73"/>
    </location>
</feature>
<feature type="domain" description="LytR/CpsA/Psr regulator C-terminal" evidence="2">
    <location>
        <begin position="232"/>
        <end position="312"/>
    </location>
</feature>
<gene>
    <name evidence="3" type="ORF">GCM10022280_15730</name>
</gene>
<dbReference type="InterPro" id="IPR011990">
    <property type="entry name" value="TPR-like_helical_dom_sf"/>
</dbReference>
<evidence type="ECO:0000259" key="2">
    <source>
        <dbReference type="Pfam" id="PF13399"/>
    </source>
</evidence>
<dbReference type="SUPFAM" id="SSF48452">
    <property type="entry name" value="TPR-like"/>
    <property type="match status" value="1"/>
</dbReference>
<keyword evidence="4" id="KW-1185">Reference proteome</keyword>
<evidence type="ECO:0000313" key="4">
    <source>
        <dbReference type="Proteomes" id="UP001500235"/>
    </source>
</evidence>
<dbReference type="InterPro" id="IPR027381">
    <property type="entry name" value="LytR/CpsA/Psr_C"/>
</dbReference>
<evidence type="ECO:0000313" key="3">
    <source>
        <dbReference type="EMBL" id="GAA4017371.1"/>
    </source>
</evidence>
<organism evidence="3 4">
    <name type="scientific">Sphingomonas swuensis</name>
    <dbReference type="NCBI Taxonomy" id="977800"/>
    <lineage>
        <taxon>Bacteria</taxon>
        <taxon>Pseudomonadati</taxon>
        <taxon>Pseudomonadota</taxon>
        <taxon>Alphaproteobacteria</taxon>
        <taxon>Sphingomonadales</taxon>
        <taxon>Sphingomonadaceae</taxon>
        <taxon>Sphingomonas</taxon>
    </lineage>
</organism>
<proteinExistence type="predicted"/>
<sequence>MVARRALFALPLLAAASCSGIGDVEIRPQATALAPGQKPASFRVSEARSHFALGSIALAAEAFRRALREDPQSVDALNGLAACYDRMGRFDLARDHYERALAIAPDDLRLYANLATSLALQGRQVEARRVRAELASRRSGTQVTSVTLGAPIAAGPADSDGASAAASISVPLSPAQRRPAALAAAEGAADGPELQRTGMAEVLLVTRPRSAIATLKQAGSGAGGTLAARGGVTLLNAARVSRLAATTRTQLHALGWRSVVIGDAPRTQATSSISYPLSRRAEAQRLARQLGLVLEPDGEASSERMVVRLGLDAARRRLPA</sequence>
<dbReference type="Pfam" id="PF13432">
    <property type="entry name" value="TPR_16"/>
    <property type="match status" value="1"/>
</dbReference>
<name>A0ABP7SWD6_9SPHN</name>
<evidence type="ECO:0000256" key="1">
    <source>
        <dbReference type="PROSITE-ProRule" id="PRU00339"/>
    </source>
</evidence>
<dbReference type="Pfam" id="PF13399">
    <property type="entry name" value="LytR_C"/>
    <property type="match status" value="1"/>
</dbReference>
<protein>
    <recommendedName>
        <fullName evidence="2">LytR/CpsA/Psr regulator C-terminal domain-containing protein</fullName>
    </recommendedName>
</protein>
<dbReference type="SMART" id="SM00028">
    <property type="entry name" value="TPR"/>
    <property type="match status" value="2"/>
</dbReference>
<dbReference type="PROSITE" id="PS50293">
    <property type="entry name" value="TPR_REGION"/>
    <property type="match status" value="1"/>
</dbReference>
<dbReference type="PANTHER" id="PTHR12558:SF33">
    <property type="entry name" value="BLL7664 PROTEIN"/>
    <property type="match status" value="1"/>
</dbReference>
<comment type="caution">
    <text evidence="3">The sequence shown here is derived from an EMBL/GenBank/DDBJ whole genome shotgun (WGS) entry which is preliminary data.</text>
</comment>
<dbReference type="EMBL" id="BAABBQ010000001">
    <property type="protein sequence ID" value="GAA4017371.1"/>
    <property type="molecule type" value="Genomic_DNA"/>
</dbReference>
<accession>A0ABP7SWD6</accession>
<dbReference type="PANTHER" id="PTHR12558">
    <property type="entry name" value="CELL DIVISION CYCLE 16,23,27"/>
    <property type="match status" value="1"/>
</dbReference>
<dbReference type="InterPro" id="IPR019734">
    <property type="entry name" value="TPR_rpt"/>
</dbReference>
<dbReference type="Gene3D" id="1.25.40.10">
    <property type="entry name" value="Tetratricopeptide repeat domain"/>
    <property type="match status" value="1"/>
</dbReference>
<dbReference type="PROSITE" id="PS51257">
    <property type="entry name" value="PROKAR_LIPOPROTEIN"/>
    <property type="match status" value="1"/>
</dbReference>
<dbReference type="Gene3D" id="3.30.70.2390">
    <property type="match status" value="1"/>
</dbReference>
<keyword evidence="1" id="KW-0802">TPR repeat</keyword>
<reference evidence="4" key="1">
    <citation type="journal article" date="2019" name="Int. J. Syst. Evol. Microbiol.">
        <title>The Global Catalogue of Microorganisms (GCM) 10K type strain sequencing project: providing services to taxonomists for standard genome sequencing and annotation.</title>
        <authorList>
            <consortium name="The Broad Institute Genomics Platform"/>
            <consortium name="The Broad Institute Genome Sequencing Center for Infectious Disease"/>
            <person name="Wu L."/>
            <person name="Ma J."/>
        </authorList>
    </citation>
    <scope>NUCLEOTIDE SEQUENCE [LARGE SCALE GENOMIC DNA]</scope>
    <source>
        <strain evidence="4">JCM 17563</strain>
    </source>
</reference>
<dbReference type="PROSITE" id="PS50005">
    <property type="entry name" value="TPR"/>
    <property type="match status" value="2"/>
</dbReference>
<dbReference type="Proteomes" id="UP001500235">
    <property type="component" value="Unassembled WGS sequence"/>
</dbReference>